<dbReference type="CDD" id="cd13602">
    <property type="entry name" value="PBP2_TRAP_BpDctp6_7"/>
    <property type="match status" value="1"/>
</dbReference>
<dbReference type="InterPro" id="IPR038404">
    <property type="entry name" value="TRAP_DctP_sf"/>
</dbReference>
<name>A0A369WBB2_9GAMM</name>
<dbReference type="Pfam" id="PF03480">
    <property type="entry name" value="DctP"/>
    <property type="match status" value="1"/>
</dbReference>
<dbReference type="PANTHER" id="PTHR33376">
    <property type="match status" value="1"/>
</dbReference>
<dbReference type="RefSeq" id="WP_114696564.1">
    <property type="nucleotide sequence ID" value="NZ_QQOH01000004.1"/>
</dbReference>
<proteinExistence type="predicted"/>
<keyword evidence="1 2" id="KW-0732">Signal</keyword>
<dbReference type="AlphaFoldDB" id="A0A369WBB2"/>
<evidence type="ECO:0000256" key="2">
    <source>
        <dbReference type="SAM" id="SignalP"/>
    </source>
</evidence>
<feature type="signal peptide" evidence="2">
    <location>
        <begin position="1"/>
        <end position="30"/>
    </location>
</feature>
<dbReference type="Proteomes" id="UP000253769">
    <property type="component" value="Unassembled WGS sequence"/>
</dbReference>
<dbReference type="NCBIfam" id="NF037995">
    <property type="entry name" value="TRAP_S1"/>
    <property type="match status" value="1"/>
</dbReference>
<reference evidence="3 4" key="1">
    <citation type="submission" date="2018-07" db="EMBL/GenBank/DDBJ databases">
        <title>Motiliproteus coralliicola sp. nov., a bacterium isolated from Coral.</title>
        <authorList>
            <person name="Wang G."/>
        </authorList>
    </citation>
    <scope>NUCLEOTIDE SEQUENCE [LARGE SCALE GENOMIC DNA]</scope>
    <source>
        <strain evidence="3 4">C34</strain>
    </source>
</reference>
<evidence type="ECO:0000313" key="3">
    <source>
        <dbReference type="EMBL" id="RDE18947.1"/>
    </source>
</evidence>
<comment type="caution">
    <text evidence="3">The sequence shown here is derived from an EMBL/GenBank/DDBJ whole genome shotgun (WGS) entry which is preliminary data.</text>
</comment>
<dbReference type="PANTHER" id="PTHR33376:SF4">
    <property type="entry name" value="SIALIC ACID-BINDING PERIPLASMIC PROTEIN SIAP"/>
    <property type="match status" value="1"/>
</dbReference>
<dbReference type="OrthoDB" id="9177965at2"/>
<protein>
    <submittedName>
        <fullName evidence="3">Transporter</fullName>
    </submittedName>
</protein>
<dbReference type="Gene3D" id="3.40.190.170">
    <property type="entry name" value="Bacterial extracellular solute-binding protein, family 7"/>
    <property type="match status" value="1"/>
</dbReference>
<keyword evidence="4" id="KW-1185">Reference proteome</keyword>
<dbReference type="GO" id="GO:0055085">
    <property type="term" value="P:transmembrane transport"/>
    <property type="evidence" value="ECO:0007669"/>
    <property type="project" value="InterPro"/>
</dbReference>
<gene>
    <name evidence="3" type="ORF">DV711_15165</name>
</gene>
<evidence type="ECO:0000256" key="1">
    <source>
        <dbReference type="ARBA" id="ARBA00022729"/>
    </source>
</evidence>
<feature type="chain" id="PRO_5016597363" evidence="2">
    <location>
        <begin position="31"/>
        <end position="357"/>
    </location>
</feature>
<organism evidence="3 4">
    <name type="scientific">Motiliproteus coralliicola</name>
    <dbReference type="NCBI Taxonomy" id="2283196"/>
    <lineage>
        <taxon>Bacteria</taxon>
        <taxon>Pseudomonadati</taxon>
        <taxon>Pseudomonadota</taxon>
        <taxon>Gammaproteobacteria</taxon>
        <taxon>Oceanospirillales</taxon>
        <taxon>Oceanospirillaceae</taxon>
        <taxon>Motiliproteus</taxon>
    </lineage>
</organism>
<evidence type="ECO:0000313" key="4">
    <source>
        <dbReference type="Proteomes" id="UP000253769"/>
    </source>
</evidence>
<sequence length="357" mass="39376">MKWLSQHSRIRARSLALSLALALISLPLKAGDTQIIKAVGTWDYFTNYQKHEGPFWNQHIAEVSEGTIVGEIKPHTELGLQGFEIMRLVKKGVFDFAFGLPGYVVPESEIFEGADLSSLVQNIAVQRQVADAYFHTLELAFAEKYNAKLMMLYPFPSQMLWCSSPVRSVADLKGKHVRVFLTTLGDFIEGAGGVPVSAPFNDVSDALESGIFDCVITGTMSAYTGELYKVAPYGFTLRVGWGLAFGAMNLNKWNRLSPEQKSLLQRELAQLTDNMWRETATEDAIALSCLSDGPCPIGEVGNMELFTPSDADLAARSKIAREVVLPRWAQRCGPDCAANWNRTVGKVLDLRAQAIAH</sequence>
<dbReference type="EMBL" id="QQOH01000004">
    <property type="protein sequence ID" value="RDE18947.1"/>
    <property type="molecule type" value="Genomic_DNA"/>
</dbReference>
<accession>A0A369WBB2</accession>
<dbReference type="InterPro" id="IPR018389">
    <property type="entry name" value="DctP_fam"/>
</dbReference>